<feature type="transmembrane region" description="Helical" evidence="1">
    <location>
        <begin position="95"/>
        <end position="112"/>
    </location>
</feature>
<evidence type="ECO:0000313" key="2">
    <source>
        <dbReference type="EMBL" id="GAA0876525.1"/>
    </source>
</evidence>
<feature type="transmembrane region" description="Helical" evidence="1">
    <location>
        <begin position="132"/>
        <end position="152"/>
    </location>
</feature>
<feature type="transmembrane region" description="Helical" evidence="1">
    <location>
        <begin position="164"/>
        <end position="185"/>
    </location>
</feature>
<feature type="transmembrane region" description="Helical" evidence="1">
    <location>
        <begin position="218"/>
        <end position="234"/>
    </location>
</feature>
<reference evidence="3" key="1">
    <citation type="journal article" date="2019" name="Int. J. Syst. Evol. Microbiol.">
        <title>The Global Catalogue of Microorganisms (GCM) 10K type strain sequencing project: providing services to taxonomists for standard genome sequencing and annotation.</title>
        <authorList>
            <consortium name="The Broad Institute Genomics Platform"/>
            <consortium name="The Broad Institute Genome Sequencing Center for Infectious Disease"/>
            <person name="Wu L."/>
            <person name="Ma J."/>
        </authorList>
    </citation>
    <scope>NUCLEOTIDE SEQUENCE [LARGE SCALE GENOMIC DNA]</scope>
    <source>
        <strain evidence="3">JCM 16083</strain>
    </source>
</reference>
<sequence>MNNDTNPFIEIYRKLSDFEVIRVLEFPSDYDPLAVEAAQTEFESRNIGENEVLSLKKQINEEQIKLLKSRTPDSDFTMEEIASCARSLINITDPTPLRIINFLTLYAFYYYFDYLIAVTGTFDQSIAFFPWDYTLFLSASLLLPPIILYLVMQRKKWGWIGWSFGLWLTFFTYVLNLIHLLQFWYNNPELFQTTDDLGLNGLLSLSINDLKENLRTDFIELIITLLLLIIFSSQKILHYFSISKRAVYYTCFSAVIALAIFMLSVFFI</sequence>
<keyword evidence="1" id="KW-0812">Transmembrane</keyword>
<protein>
    <submittedName>
        <fullName evidence="2">Uncharacterized protein</fullName>
    </submittedName>
</protein>
<organism evidence="2 3">
    <name type="scientific">Wandonia haliotis</name>
    <dbReference type="NCBI Taxonomy" id="574963"/>
    <lineage>
        <taxon>Bacteria</taxon>
        <taxon>Pseudomonadati</taxon>
        <taxon>Bacteroidota</taxon>
        <taxon>Flavobacteriia</taxon>
        <taxon>Flavobacteriales</taxon>
        <taxon>Crocinitomicaceae</taxon>
        <taxon>Wandonia</taxon>
    </lineage>
</organism>
<evidence type="ECO:0000313" key="3">
    <source>
        <dbReference type="Proteomes" id="UP001501126"/>
    </source>
</evidence>
<dbReference type="RefSeq" id="WP_343789533.1">
    <property type="nucleotide sequence ID" value="NZ_BAAAFH010000022.1"/>
</dbReference>
<comment type="caution">
    <text evidence="2">The sequence shown here is derived from an EMBL/GenBank/DDBJ whole genome shotgun (WGS) entry which is preliminary data.</text>
</comment>
<proteinExistence type="predicted"/>
<keyword evidence="1" id="KW-0472">Membrane</keyword>
<evidence type="ECO:0000256" key="1">
    <source>
        <dbReference type="SAM" id="Phobius"/>
    </source>
</evidence>
<name>A0ABP3Y6Z0_9FLAO</name>
<gene>
    <name evidence="2" type="ORF">GCM10009118_29350</name>
</gene>
<accession>A0ABP3Y6Z0</accession>
<keyword evidence="3" id="KW-1185">Reference proteome</keyword>
<dbReference type="EMBL" id="BAAAFH010000022">
    <property type="protein sequence ID" value="GAA0876525.1"/>
    <property type="molecule type" value="Genomic_DNA"/>
</dbReference>
<dbReference type="Proteomes" id="UP001501126">
    <property type="component" value="Unassembled WGS sequence"/>
</dbReference>
<keyword evidence="1" id="KW-1133">Transmembrane helix</keyword>
<feature type="transmembrane region" description="Helical" evidence="1">
    <location>
        <begin position="246"/>
        <end position="267"/>
    </location>
</feature>